<dbReference type="EMBL" id="VDUZ01000052">
    <property type="protein sequence ID" value="TXL70862.1"/>
    <property type="molecule type" value="Genomic_DNA"/>
</dbReference>
<evidence type="ECO:0000256" key="1">
    <source>
        <dbReference type="ARBA" id="ARBA00022553"/>
    </source>
</evidence>
<dbReference type="FunFam" id="3.40.50.2300:FF:000001">
    <property type="entry name" value="DNA-binding response regulator PhoB"/>
    <property type="match status" value="1"/>
</dbReference>
<dbReference type="GO" id="GO:0006171">
    <property type="term" value="P:cAMP biosynthetic process"/>
    <property type="evidence" value="ECO:0007669"/>
    <property type="project" value="TreeGrafter"/>
</dbReference>
<name>A0A5C8PAP8_9HYPH</name>
<reference evidence="9 10" key="1">
    <citation type="submission" date="2019-06" db="EMBL/GenBank/DDBJ databases">
        <title>New taxonomy in bacterial strain CC-CFT640, isolated from vineyard.</title>
        <authorList>
            <person name="Lin S.-Y."/>
            <person name="Tsai C.-F."/>
            <person name="Young C.-C."/>
        </authorList>
    </citation>
    <scope>NUCLEOTIDE SEQUENCE [LARGE SCALE GENOMIC DNA]</scope>
    <source>
        <strain evidence="9 10">CC-CFT640</strain>
    </source>
</reference>
<keyword evidence="10" id="KW-1185">Reference proteome</keyword>
<dbReference type="SMART" id="SM00044">
    <property type="entry name" value="CYCc"/>
    <property type="match status" value="1"/>
</dbReference>
<dbReference type="PROSITE" id="PS50110">
    <property type="entry name" value="RESPONSE_REGULATORY"/>
    <property type="match status" value="1"/>
</dbReference>
<dbReference type="InterPro" id="IPR001789">
    <property type="entry name" value="Sig_transdc_resp-reg_receiver"/>
</dbReference>
<dbReference type="SMART" id="SM00448">
    <property type="entry name" value="REC"/>
    <property type="match status" value="1"/>
</dbReference>
<gene>
    <name evidence="9" type="ORF">FHP25_32600</name>
</gene>
<evidence type="ECO:0000256" key="3">
    <source>
        <dbReference type="ARBA" id="ARBA00023015"/>
    </source>
</evidence>
<proteinExistence type="predicted"/>
<dbReference type="InterPro" id="IPR029787">
    <property type="entry name" value="Nucleotide_cyclase"/>
</dbReference>
<evidence type="ECO:0000256" key="4">
    <source>
        <dbReference type="ARBA" id="ARBA00023125"/>
    </source>
</evidence>
<dbReference type="Gene3D" id="3.40.50.2300">
    <property type="match status" value="1"/>
</dbReference>
<dbReference type="Gene3D" id="3.30.70.1230">
    <property type="entry name" value="Nucleotide cyclase"/>
    <property type="match status" value="1"/>
</dbReference>
<dbReference type="OrthoDB" id="315417at2"/>
<dbReference type="PROSITE" id="PS50125">
    <property type="entry name" value="GUANYLATE_CYCLASE_2"/>
    <property type="match status" value="1"/>
</dbReference>
<comment type="caution">
    <text evidence="9">The sequence shown here is derived from an EMBL/GenBank/DDBJ whole genome shotgun (WGS) entry which is preliminary data.</text>
</comment>
<dbReference type="RefSeq" id="WP_147851194.1">
    <property type="nucleotide sequence ID" value="NZ_VDUZ01000052.1"/>
</dbReference>
<keyword evidence="2" id="KW-0902">Two-component regulatory system</keyword>
<dbReference type="PANTHER" id="PTHR43081">
    <property type="entry name" value="ADENYLATE CYCLASE, TERMINAL-DIFFERENTIATION SPECIFIC-RELATED"/>
    <property type="match status" value="1"/>
</dbReference>
<dbReference type="GO" id="GO:0000160">
    <property type="term" value="P:phosphorelay signal transduction system"/>
    <property type="evidence" value="ECO:0007669"/>
    <property type="project" value="UniProtKB-KW"/>
</dbReference>
<dbReference type="Proteomes" id="UP000321638">
    <property type="component" value="Unassembled WGS sequence"/>
</dbReference>
<keyword evidence="3" id="KW-0805">Transcription regulation</keyword>
<feature type="domain" description="Guanylate cyclase" evidence="8">
    <location>
        <begin position="190"/>
        <end position="321"/>
    </location>
</feature>
<dbReference type="InterPro" id="IPR011006">
    <property type="entry name" value="CheY-like_superfamily"/>
</dbReference>
<dbReference type="Pfam" id="PF00211">
    <property type="entry name" value="Guanylate_cyc"/>
    <property type="match status" value="1"/>
</dbReference>
<evidence type="ECO:0000256" key="5">
    <source>
        <dbReference type="ARBA" id="ARBA00023163"/>
    </source>
</evidence>
<accession>A0A5C8PAP8</accession>
<sequence>MIKARILVVDDVVENREILQMRLESQGYAVATAIDGEDGLTKIASMAPDVVLLDVMMPKLDGFEVCRRLRANPAIPFVPIILLTALAETQNLVVGLDAGADDYLFKPIDHATLVARVRAMLRIKRLHDQVQQQARELVEWNTRLEARVAAQLEEIARVGKLKRFLAPQLAEMLVAQGDDSILRNHRRDIAVLFCDLRGFTAFAEQAEPEEVMTLLADFHAAVGPLIHAYEGTLDRFMGDGLMVFFNDPLPCPDAAHRAVRLAVSMREAVQVISDKWQRRGQPIGFGVGIAQGYATLGQIGFEGRNDYSAIGSTPNLAARLCGEAADGEILISSRVADAVGDIAELQATDAKTLKGFARPVPAWNVIAVR</sequence>
<evidence type="ECO:0000313" key="10">
    <source>
        <dbReference type="Proteomes" id="UP000321638"/>
    </source>
</evidence>
<dbReference type="GO" id="GO:0004016">
    <property type="term" value="F:adenylate cyclase activity"/>
    <property type="evidence" value="ECO:0007669"/>
    <property type="project" value="UniProtKB-ARBA"/>
</dbReference>
<organism evidence="9 10">
    <name type="scientific">Vineibacter terrae</name>
    <dbReference type="NCBI Taxonomy" id="2586908"/>
    <lineage>
        <taxon>Bacteria</taxon>
        <taxon>Pseudomonadati</taxon>
        <taxon>Pseudomonadota</taxon>
        <taxon>Alphaproteobacteria</taxon>
        <taxon>Hyphomicrobiales</taxon>
        <taxon>Vineibacter</taxon>
    </lineage>
</organism>
<dbReference type="InterPro" id="IPR001054">
    <property type="entry name" value="A/G_cyclase"/>
</dbReference>
<feature type="modified residue" description="4-aspartylphosphate" evidence="6">
    <location>
        <position position="54"/>
    </location>
</feature>
<evidence type="ECO:0000313" key="9">
    <source>
        <dbReference type="EMBL" id="TXL70862.1"/>
    </source>
</evidence>
<dbReference type="GO" id="GO:0003677">
    <property type="term" value="F:DNA binding"/>
    <property type="evidence" value="ECO:0007669"/>
    <property type="project" value="UniProtKB-KW"/>
</dbReference>
<evidence type="ECO:0000259" key="7">
    <source>
        <dbReference type="PROSITE" id="PS50110"/>
    </source>
</evidence>
<dbReference type="Pfam" id="PF00072">
    <property type="entry name" value="Response_reg"/>
    <property type="match status" value="1"/>
</dbReference>
<evidence type="ECO:0000259" key="8">
    <source>
        <dbReference type="PROSITE" id="PS50125"/>
    </source>
</evidence>
<dbReference type="SUPFAM" id="SSF52172">
    <property type="entry name" value="CheY-like"/>
    <property type="match status" value="1"/>
</dbReference>
<protein>
    <submittedName>
        <fullName evidence="9">Response regulator</fullName>
    </submittedName>
</protein>
<dbReference type="PANTHER" id="PTHR43081:SF20">
    <property type="entry name" value="TWO-COMPONENT RESPONSE REGULATOR"/>
    <property type="match status" value="1"/>
</dbReference>
<keyword evidence="4" id="KW-0238">DNA-binding</keyword>
<keyword evidence="1 6" id="KW-0597">Phosphoprotein</keyword>
<keyword evidence="5" id="KW-0804">Transcription</keyword>
<evidence type="ECO:0000256" key="2">
    <source>
        <dbReference type="ARBA" id="ARBA00023012"/>
    </source>
</evidence>
<dbReference type="SUPFAM" id="SSF55073">
    <property type="entry name" value="Nucleotide cyclase"/>
    <property type="match status" value="1"/>
</dbReference>
<dbReference type="AlphaFoldDB" id="A0A5C8PAP8"/>
<evidence type="ECO:0000256" key="6">
    <source>
        <dbReference type="PROSITE-ProRule" id="PRU00169"/>
    </source>
</evidence>
<dbReference type="InterPro" id="IPR050697">
    <property type="entry name" value="Adenylyl/Guanylyl_Cyclase_3/4"/>
</dbReference>
<dbReference type="CDD" id="cd07302">
    <property type="entry name" value="CHD"/>
    <property type="match status" value="1"/>
</dbReference>
<feature type="domain" description="Response regulatory" evidence="7">
    <location>
        <begin position="5"/>
        <end position="121"/>
    </location>
</feature>